<dbReference type="InterPro" id="IPR010827">
    <property type="entry name" value="BamA/TamA_POTRA"/>
</dbReference>
<dbReference type="Pfam" id="PF01103">
    <property type="entry name" value="Omp85"/>
    <property type="match status" value="1"/>
</dbReference>
<dbReference type="Proteomes" id="UP000076609">
    <property type="component" value="Unassembled WGS sequence"/>
</dbReference>
<dbReference type="EMBL" id="LQQO01000012">
    <property type="protein sequence ID" value="KZE15405.1"/>
    <property type="molecule type" value="Genomic_DNA"/>
</dbReference>
<proteinExistence type="predicted"/>
<dbReference type="InterPro" id="IPR000184">
    <property type="entry name" value="Bac_surfAg_D15"/>
</dbReference>
<evidence type="ECO:0000256" key="2">
    <source>
        <dbReference type="ARBA" id="ARBA00022452"/>
    </source>
</evidence>
<feature type="domain" description="Bacterial surface antigen (D15)" evidence="5">
    <location>
        <begin position="382"/>
        <end position="703"/>
    </location>
</feature>
<evidence type="ECO:0000313" key="7">
    <source>
        <dbReference type="EMBL" id="KZE15405.1"/>
    </source>
</evidence>
<keyword evidence="2" id="KW-1134">Transmembrane beta strand</keyword>
<keyword evidence="2" id="KW-0812">Transmembrane</keyword>
<evidence type="ECO:0000259" key="6">
    <source>
        <dbReference type="Pfam" id="PF07244"/>
    </source>
</evidence>
<keyword evidence="8" id="KW-1185">Reference proteome</keyword>
<feature type="compositionally biased region" description="Polar residues" evidence="4">
    <location>
        <begin position="7"/>
        <end position="23"/>
    </location>
</feature>
<keyword evidence="3" id="KW-0472">Membrane</keyword>
<evidence type="ECO:0008006" key="9">
    <source>
        <dbReference type="Google" id="ProtNLM"/>
    </source>
</evidence>
<name>A0ABR5YDX7_9SPHN</name>
<accession>A0ABR5YDX7</accession>
<evidence type="ECO:0000256" key="1">
    <source>
        <dbReference type="ARBA" id="ARBA00004370"/>
    </source>
</evidence>
<sequence length="703" mass="75559">MMIPVASAQQQASSPTTVRTQQPPVEPIVPNSEFDSALPTLSGDINAPLEPMSAFDAKPAPTTHTPPLPTPTAPTTEAQVPAETLPDAVLPEAPELAQPLTPLSSFDVTPVEVAGVDDKKAVEIRYDTVVNGLDEIDGTTQFRELSALREGDGKAANAAMVQARAKEDEQLAVRIMRAKGYYDGTATSAIEQPPGQRLRAVVTAIPGKQFTLGSIRIDTQPTVPPDLVQRELPLKVGDPIDAERIQAAEANVSLKLPQQGYPFVEVGQRDILLDDTTVTGAYTLPVTTGPRSSFGTYSTTGKLAFDAEHVGVLARFKQGELYDNRKVDDLRAALVSTGLFSGVSVEPQRTGQIAPDGTEYVNLLVKQDAGPARTLAGEAGYGTGQGVRLEGSWTHRNLFPPEGALIVRGVAGTQEQGAGVTFRRSNAGRRDRTFQILANASRTNYDAFEAFTGTLGIRWSYDSTPIWQKRFTYAYGAELIGTNEDTYDFDVAARRRKTYGIAALPLFAGFDTSDNLLNPTKGFRLKLNVSPEASVQGAVRPYGRFMVEGTAYYPIGESIVIAGRARAGSIQGIARDDLAPSRRYYAGGGGSVRGFGFQELGPRTPEVDEDGNNLNRPIGGRSLIEFALEARYRFGNFGIVPFIDAGQVYESSLPKGSDLRFGAGIGGRFYTNFGPMRVDVATPIARRPGESKIALYISIGQAF</sequence>
<dbReference type="Gene3D" id="2.40.160.50">
    <property type="entry name" value="membrane protein fhac: a member of the omp85/tpsb transporter family"/>
    <property type="match status" value="1"/>
</dbReference>
<feature type="domain" description="POTRA" evidence="6">
    <location>
        <begin position="211"/>
        <end position="271"/>
    </location>
</feature>
<evidence type="ECO:0000259" key="5">
    <source>
        <dbReference type="Pfam" id="PF01103"/>
    </source>
</evidence>
<dbReference type="Gene3D" id="3.10.20.310">
    <property type="entry name" value="membrane protein fhac"/>
    <property type="match status" value="2"/>
</dbReference>
<gene>
    <name evidence="7" type="ORF">AVT10_02930</name>
</gene>
<comment type="subcellular location">
    <subcellularLocation>
        <location evidence="1">Membrane</location>
    </subcellularLocation>
</comment>
<evidence type="ECO:0000256" key="4">
    <source>
        <dbReference type="SAM" id="MobiDB-lite"/>
    </source>
</evidence>
<feature type="region of interest" description="Disordered" evidence="4">
    <location>
        <begin position="1"/>
        <end position="78"/>
    </location>
</feature>
<protein>
    <recommendedName>
        <fullName evidence="9">Bacterial surface antigen (D15) domain-containing protein</fullName>
    </recommendedName>
</protein>
<organism evidence="7 8">
    <name type="scientific">Sphingomonas hankookensis</name>
    <dbReference type="NCBI Taxonomy" id="563996"/>
    <lineage>
        <taxon>Bacteria</taxon>
        <taxon>Pseudomonadati</taxon>
        <taxon>Pseudomonadota</taxon>
        <taxon>Alphaproteobacteria</taxon>
        <taxon>Sphingomonadales</taxon>
        <taxon>Sphingomonadaceae</taxon>
        <taxon>Sphingomonas</taxon>
    </lineage>
</organism>
<dbReference type="Pfam" id="PF07244">
    <property type="entry name" value="POTRA"/>
    <property type="match status" value="1"/>
</dbReference>
<reference evidence="8" key="1">
    <citation type="submission" date="2016-01" db="EMBL/GenBank/DDBJ databases">
        <title>Draft genome of Chromobacterium sp. F49.</title>
        <authorList>
            <person name="Hong K.W."/>
        </authorList>
    </citation>
    <scope>NUCLEOTIDE SEQUENCE [LARGE SCALE GENOMIC DNA]</scope>
    <source>
        <strain evidence="8">CN3</strain>
    </source>
</reference>
<comment type="caution">
    <text evidence="7">The sequence shown here is derived from an EMBL/GenBank/DDBJ whole genome shotgun (WGS) entry which is preliminary data.</text>
</comment>
<evidence type="ECO:0000313" key="8">
    <source>
        <dbReference type="Proteomes" id="UP000076609"/>
    </source>
</evidence>
<dbReference type="InterPro" id="IPR039910">
    <property type="entry name" value="D15-like"/>
</dbReference>
<dbReference type="PANTHER" id="PTHR12815:SF42">
    <property type="entry name" value="BACTERIAL SURFACE ANTIGEN (D15) DOMAIN-CONTAINING PROTEIN"/>
    <property type="match status" value="1"/>
</dbReference>
<dbReference type="PANTHER" id="PTHR12815">
    <property type="entry name" value="SORTING AND ASSEMBLY MACHINERY SAMM50 PROTEIN FAMILY MEMBER"/>
    <property type="match status" value="1"/>
</dbReference>
<evidence type="ECO:0000256" key="3">
    <source>
        <dbReference type="ARBA" id="ARBA00023136"/>
    </source>
</evidence>